<dbReference type="KEGG" id="lrs:PX52LOC_02659"/>
<protein>
    <submittedName>
        <fullName evidence="2">ABC transporter permease</fullName>
    </submittedName>
</protein>
<feature type="transmembrane region" description="Helical" evidence="1">
    <location>
        <begin position="286"/>
        <end position="306"/>
    </location>
</feature>
<dbReference type="PANTHER" id="PTHR43471:SF10">
    <property type="entry name" value="SLL1107 PROTEIN"/>
    <property type="match status" value="1"/>
</dbReference>
<proteinExistence type="predicted"/>
<dbReference type="GO" id="GO:0140359">
    <property type="term" value="F:ABC-type transporter activity"/>
    <property type="evidence" value="ECO:0007669"/>
    <property type="project" value="InterPro"/>
</dbReference>
<gene>
    <name evidence="2" type="ORF">PX52LOC_02659</name>
</gene>
<keyword evidence="1" id="KW-0472">Membrane</keyword>
<evidence type="ECO:0000313" key="3">
    <source>
        <dbReference type="Proteomes" id="UP000324974"/>
    </source>
</evidence>
<feature type="transmembrane region" description="Helical" evidence="1">
    <location>
        <begin position="48"/>
        <end position="67"/>
    </location>
</feature>
<name>A0A5C1AF16_9BACT</name>
<feature type="transmembrane region" description="Helical" evidence="1">
    <location>
        <begin position="6"/>
        <end position="28"/>
    </location>
</feature>
<dbReference type="Proteomes" id="UP000324974">
    <property type="component" value="Chromosome"/>
</dbReference>
<dbReference type="PANTHER" id="PTHR43471">
    <property type="entry name" value="ABC TRANSPORTER PERMEASE"/>
    <property type="match status" value="1"/>
</dbReference>
<sequence length="417" mass="44936">MAWLTNPSVLIAGLLLALYQILAALPWLRAIDQKGFDRGLKNPTAISYAVLALGGLGLGFAAFLGYTGQSSSLTLYGKVYGAVLHLQLLVDGFVVVPQLFALVMPKTGAVALAAFRESCRQPMFWLIGGFAVLLMAIAIVTPYFTFGDDYKMMKQIGFDIAKLAAMLFGILAASISISEEIEGRTAITVMSKPINRRQFLFGKFLGILMACGAMTLILGWFLNWALLVNPAYDKISYDDKTIVDTLAEQARVAIAPTLKAAVTSSIGQIFAEGAGFWIADTCAHTVGLALGFGQVMILVAITSALATRLPFVLNIVIELLIYFLGNLAPVVVKVTDRIQEQGESGVGTGLVRFFSQLFDTFLPALDTFNMSPAIVRDTPLPLGAFALYVVSVIGYSILYTVIAMLIGLLLFEDRDLA</sequence>
<feature type="transmembrane region" description="Helical" evidence="1">
    <location>
        <begin position="311"/>
        <end position="332"/>
    </location>
</feature>
<feature type="transmembrane region" description="Helical" evidence="1">
    <location>
        <begin position="156"/>
        <end position="178"/>
    </location>
</feature>
<keyword evidence="3" id="KW-1185">Reference proteome</keyword>
<accession>A0A5C1AF16</accession>
<evidence type="ECO:0000313" key="2">
    <source>
        <dbReference type="EMBL" id="QEL15724.1"/>
    </source>
</evidence>
<feature type="transmembrane region" description="Helical" evidence="1">
    <location>
        <begin position="124"/>
        <end position="144"/>
    </location>
</feature>
<feature type="transmembrane region" description="Helical" evidence="1">
    <location>
        <begin position="199"/>
        <end position="222"/>
    </location>
</feature>
<dbReference type="EMBL" id="CP042425">
    <property type="protein sequence ID" value="QEL15724.1"/>
    <property type="molecule type" value="Genomic_DNA"/>
</dbReference>
<feature type="transmembrane region" description="Helical" evidence="1">
    <location>
        <begin position="385"/>
        <end position="411"/>
    </location>
</feature>
<dbReference type="AlphaFoldDB" id="A0A5C1AF16"/>
<dbReference type="Pfam" id="PF12679">
    <property type="entry name" value="ABC2_membrane_2"/>
    <property type="match status" value="1"/>
</dbReference>
<organism evidence="2 3">
    <name type="scientific">Limnoglobus roseus</name>
    <dbReference type="NCBI Taxonomy" id="2598579"/>
    <lineage>
        <taxon>Bacteria</taxon>
        <taxon>Pseudomonadati</taxon>
        <taxon>Planctomycetota</taxon>
        <taxon>Planctomycetia</taxon>
        <taxon>Gemmatales</taxon>
        <taxon>Gemmataceae</taxon>
        <taxon>Limnoglobus</taxon>
    </lineage>
</organism>
<evidence type="ECO:0000256" key="1">
    <source>
        <dbReference type="SAM" id="Phobius"/>
    </source>
</evidence>
<feature type="transmembrane region" description="Helical" evidence="1">
    <location>
        <begin position="79"/>
        <end position="103"/>
    </location>
</feature>
<dbReference type="RefSeq" id="WP_168218972.1">
    <property type="nucleotide sequence ID" value="NZ_CP042425.1"/>
</dbReference>
<keyword evidence="1" id="KW-0812">Transmembrane</keyword>
<keyword evidence="1" id="KW-1133">Transmembrane helix</keyword>
<dbReference type="GO" id="GO:0005886">
    <property type="term" value="C:plasma membrane"/>
    <property type="evidence" value="ECO:0007669"/>
    <property type="project" value="UniProtKB-SubCell"/>
</dbReference>
<reference evidence="3" key="1">
    <citation type="submission" date="2019-08" db="EMBL/GenBank/DDBJ databases">
        <title>Limnoglobus roseus gen. nov., sp. nov., a novel freshwater planctomycete with a giant genome from the family Gemmataceae.</title>
        <authorList>
            <person name="Kulichevskaya I.S."/>
            <person name="Naumoff D.G."/>
            <person name="Miroshnikov K."/>
            <person name="Ivanova A."/>
            <person name="Philippov D.A."/>
            <person name="Hakobyan A."/>
            <person name="Rijpstra I.C."/>
            <person name="Sinninghe Damste J.S."/>
            <person name="Liesack W."/>
            <person name="Dedysh S.N."/>
        </authorList>
    </citation>
    <scope>NUCLEOTIDE SEQUENCE [LARGE SCALE GENOMIC DNA]</scope>
    <source>
        <strain evidence="3">PX52</strain>
    </source>
</reference>